<dbReference type="PIRSF" id="PIRSF000538">
    <property type="entry name" value="GlpK"/>
    <property type="match status" value="1"/>
</dbReference>
<dbReference type="AlphaFoldDB" id="A0A917I3V8"/>
<dbReference type="PANTHER" id="PTHR43095">
    <property type="entry name" value="SUGAR KINASE"/>
    <property type="match status" value="1"/>
</dbReference>
<dbReference type="Pfam" id="PF02782">
    <property type="entry name" value="FGGY_C"/>
    <property type="match status" value="1"/>
</dbReference>
<dbReference type="InterPro" id="IPR000577">
    <property type="entry name" value="Carb_kinase_FGGY"/>
</dbReference>
<evidence type="ECO:0000313" key="6">
    <source>
        <dbReference type="EMBL" id="GGH09896.1"/>
    </source>
</evidence>
<name>A0A917I3V8_9HYPH</name>
<comment type="similarity">
    <text evidence="1">Belongs to the FGGY kinase family.</text>
</comment>
<dbReference type="InterPro" id="IPR043129">
    <property type="entry name" value="ATPase_NBD"/>
</dbReference>
<dbReference type="Proteomes" id="UP000603912">
    <property type="component" value="Unassembled WGS sequence"/>
</dbReference>
<dbReference type="InterPro" id="IPR018484">
    <property type="entry name" value="FGGY_N"/>
</dbReference>
<dbReference type="GO" id="GO:0016301">
    <property type="term" value="F:kinase activity"/>
    <property type="evidence" value="ECO:0007669"/>
    <property type="project" value="UniProtKB-KW"/>
</dbReference>
<dbReference type="SUPFAM" id="SSF53067">
    <property type="entry name" value="Actin-like ATPase domain"/>
    <property type="match status" value="2"/>
</dbReference>
<evidence type="ECO:0000256" key="1">
    <source>
        <dbReference type="ARBA" id="ARBA00009156"/>
    </source>
</evidence>
<evidence type="ECO:0000259" key="5">
    <source>
        <dbReference type="Pfam" id="PF02782"/>
    </source>
</evidence>
<dbReference type="Gene3D" id="3.30.420.40">
    <property type="match status" value="2"/>
</dbReference>
<sequence>MTSAHHTTFAVDLGGTSLRAALVGSDGGVVAMAGRPQPFGSAGSAEADPATWWTLLADAADELESVAQAAFEAAAAVAITSVTRTQVFVDARGRALGPALTWADARSAADADTLRARLPQDHVETALVNAFHPLARLAWLRRTAPDRAAAVARVLEPKDWLNARLTGRMASDPIASARLAACRQPGPGGGSLFEAANIADPTPDLLRPASVVGAVRRGLPGALGRLAGARVVMLSHDTWASVLGLGALHHGGAYNLSGTTEVVGVFSKGPAQAPGLMSVDWGGLTHLGGPGQNGADALRWALDLLGFADEATGPALDRLLAGERFAQPLLFLPYLQGERTPYWDPMLRGAFVGLDRRHTATDCAWAVLEGVAFLNRIVFERAEAALGFRPAEIRFGGGGAASPAWAQVKADVCGVPVVTAAHAEPGLLGGAIAAAAAADGETLEAAQERLAAPAAVYRPAPARAARLDASYALFRQAEAALTPISHALAKLGPPQ</sequence>
<protein>
    <submittedName>
        <fullName evidence="6">Carbohydrate kinase</fullName>
    </submittedName>
</protein>
<keyword evidence="2" id="KW-0808">Transferase</keyword>
<gene>
    <name evidence="6" type="ORF">GCM10007036_06160</name>
</gene>
<keyword evidence="3 6" id="KW-0418">Kinase</keyword>
<evidence type="ECO:0000256" key="3">
    <source>
        <dbReference type="ARBA" id="ARBA00022777"/>
    </source>
</evidence>
<evidence type="ECO:0000256" key="2">
    <source>
        <dbReference type="ARBA" id="ARBA00022679"/>
    </source>
</evidence>
<accession>A0A917I3V8</accession>
<proteinExistence type="inferred from homology"/>
<dbReference type="EMBL" id="BMES01000001">
    <property type="protein sequence ID" value="GGH09896.1"/>
    <property type="molecule type" value="Genomic_DNA"/>
</dbReference>
<dbReference type="RefSeq" id="WP_188516254.1">
    <property type="nucleotide sequence ID" value="NZ_BMES01000001.1"/>
</dbReference>
<dbReference type="InterPro" id="IPR018485">
    <property type="entry name" value="FGGY_C"/>
</dbReference>
<evidence type="ECO:0000313" key="7">
    <source>
        <dbReference type="Proteomes" id="UP000603912"/>
    </source>
</evidence>
<comment type="caution">
    <text evidence="6">The sequence shown here is derived from an EMBL/GenBank/DDBJ whole genome shotgun (WGS) entry which is preliminary data.</text>
</comment>
<dbReference type="PANTHER" id="PTHR43095:SF2">
    <property type="entry name" value="GLUCONOKINASE"/>
    <property type="match status" value="1"/>
</dbReference>
<dbReference type="GO" id="GO:0005975">
    <property type="term" value="P:carbohydrate metabolic process"/>
    <property type="evidence" value="ECO:0007669"/>
    <property type="project" value="InterPro"/>
</dbReference>
<evidence type="ECO:0000259" key="4">
    <source>
        <dbReference type="Pfam" id="PF00370"/>
    </source>
</evidence>
<reference evidence="6" key="1">
    <citation type="journal article" date="2014" name="Int. J. Syst. Evol. Microbiol.">
        <title>Complete genome sequence of Corynebacterium casei LMG S-19264T (=DSM 44701T), isolated from a smear-ripened cheese.</title>
        <authorList>
            <consortium name="US DOE Joint Genome Institute (JGI-PGF)"/>
            <person name="Walter F."/>
            <person name="Albersmeier A."/>
            <person name="Kalinowski J."/>
            <person name="Ruckert C."/>
        </authorList>
    </citation>
    <scope>NUCLEOTIDE SEQUENCE</scope>
    <source>
        <strain evidence="6">CGMCC 1.12214</strain>
    </source>
</reference>
<reference evidence="6" key="2">
    <citation type="submission" date="2020-09" db="EMBL/GenBank/DDBJ databases">
        <authorList>
            <person name="Sun Q."/>
            <person name="Zhou Y."/>
        </authorList>
    </citation>
    <scope>NUCLEOTIDE SEQUENCE</scope>
    <source>
        <strain evidence="6">CGMCC 1.12214</strain>
    </source>
</reference>
<dbReference type="InterPro" id="IPR050406">
    <property type="entry name" value="FGGY_Carb_Kinase"/>
</dbReference>
<organism evidence="6 7">
    <name type="scientific">Alsobacter metallidurans</name>
    <dbReference type="NCBI Taxonomy" id="340221"/>
    <lineage>
        <taxon>Bacteria</taxon>
        <taxon>Pseudomonadati</taxon>
        <taxon>Pseudomonadota</taxon>
        <taxon>Alphaproteobacteria</taxon>
        <taxon>Hyphomicrobiales</taxon>
        <taxon>Alsobacteraceae</taxon>
        <taxon>Alsobacter</taxon>
    </lineage>
</organism>
<feature type="domain" description="Carbohydrate kinase FGGY N-terminal" evidence="4">
    <location>
        <begin position="9"/>
        <end position="244"/>
    </location>
</feature>
<dbReference type="Pfam" id="PF00370">
    <property type="entry name" value="FGGY_N"/>
    <property type="match status" value="1"/>
</dbReference>
<keyword evidence="7" id="KW-1185">Reference proteome</keyword>
<feature type="domain" description="Carbohydrate kinase FGGY C-terminal" evidence="5">
    <location>
        <begin position="254"/>
        <end position="438"/>
    </location>
</feature>